<dbReference type="AlphaFoldDB" id="A0A1G4TN71"/>
<dbReference type="InterPro" id="IPR050330">
    <property type="entry name" value="Bact_OuterMem_StrucFunc"/>
</dbReference>
<comment type="subcellular location">
    <subcellularLocation>
        <location evidence="1">Cell outer membrane</location>
    </subcellularLocation>
</comment>
<dbReference type="InterPro" id="IPR006664">
    <property type="entry name" value="OMP_bac"/>
</dbReference>
<evidence type="ECO:0000313" key="8">
    <source>
        <dbReference type="EMBL" id="SCW82657.1"/>
    </source>
</evidence>
<evidence type="ECO:0000313" key="9">
    <source>
        <dbReference type="Proteomes" id="UP000199542"/>
    </source>
</evidence>
<protein>
    <submittedName>
        <fullName evidence="8">Outer membrane protein OmpA</fullName>
    </submittedName>
</protein>
<evidence type="ECO:0000259" key="7">
    <source>
        <dbReference type="PROSITE" id="PS51123"/>
    </source>
</evidence>
<feature type="region of interest" description="Disordered" evidence="5">
    <location>
        <begin position="81"/>
        <end position="125"/>
    </location>
</feature>
<keyword evidence="2 4" id="KW-0472">Membrane</keyword>
<keyword evidence="6" id="KW-0732">Signal</keyword>
<accession>A0A1G4TN71</accession>
<sequence length="253" mass="27006">MKRLLTTKLTVFLALFFVTQTDLGAQELNDSALKERFQRQIELFKAARLGATRGLVLTNSNSNSTPKDAAIPVTIATPETGAAKAAPAPPAPGAIASQGTQAAPAVPDAGQPSNPQPTATSPATAVSAAVTGDPQTYWKLPPDDQINVRVNFDFDSAAIAPKQKAMLQKLCGVIKDMDIKLVRIIGHTDAVGGAGYNQHLSVLRAKEVTRFFTDDCNIARERLEAVGAGEQFLLNQENPKADENRRVEFQAVS</sequence>
<evidence type="ECO:0000256" key="3">
    <source>
        <dbReference type="ARBA" id="ARBA00023237"/>
    </source>
</evidence>
<evidence type="ECO:0000256" key="4">
    <source>
        <dbReference type="PROSITE-ProRule" id="PRU00473"/>
    </source>
</evidence>
<dbReference type="PANTHER" id="PTHR30329:SF21">
    <property type="entry name" value="LIPOPROTEIN YIAD-RELATED"/>
    <property type="match status" value="1"/>
</dbReference>
<dbReference type="InterPro" id="IPR006665">
    <property type="entry name" value="OmpA-like"/>
</dbReference>
<reference evidence="8 9" key="1">
    <citation type="submission" date="2016-10" db="EMBL/GenBank/DDBJ databases">
        <authorList>
            <person name="de Groot N.N."/>
        </authorList>
    </citation>
    <scope>NUCLEOTIDE SEQUENCE [LARGE SCALE GENOMIC DNA]</scope>
    <source>
        <strain evidence="8 9">CGMCC 1.3401</strain>
    </source>
</reference>
<dbReference type="Gene3D" id="3.30.1330.60">
    <property type="entry name" value="OmpA-like domain"/>
    <property type="match status" value="1"/>
</dbReference>
<dbReference type="EMBL" id="FMTM01000011">
    <property type="protein sequence ID" value="SCW82657.1"/>
    <property type="molecule type" value="Genomic_DNA"/>
</dbReference>
<feature type="chain" id="PRO_5011665974" evidence="6">
    <location>
        <begin position="25"/>
        <end position="253"/>
    </location>
</feature>
<dbReference type="PRINTS" id="PR01021">
    <property type="entry name" value="OMPADOMAIN"/>
</dbReference>
<evidence type="ECO:0000256" key="1">
    <source>
        <dbReference type="ARBA" id="ARBA00004442"/>
    </source>
</evidence>
<organism evidence="8 9">
    <name type="scientific">Rhizobium mongolense subsp. loessense</name>
    <dbReference type="NCBI Taxonomy" id="158890"/>
    <lineage>
        <taxon>Bacteria</taxon>
        <taxon>Pseudomonadati</taxon>
        <taxon>Pseudomonadota</taxon>
        <taxon>Alphaproteobacteria</taxon>
        <taxon>Hyphomicrobiales</taxon>
        <taxon>Rhizobiaceae</taxon>
        <taxon>Rhizobium/Agrobacterium group</taxon>
        <taxon>Rhizobium</taxon>
    </lineage>
</organism>
<dbReference type="PROSITE" id="PS51123">
    <property type="entry name" value="OMPA_2"/>
    <property type="match status" value="1"/>
</dbReference>
<dbReference type="PANTHER" id="PTHR30329">
    <property type="entry name" value="STATOR ELEMENT OF FLAGELLAR MOTOR COMPLEX"/>
    <property type="match status" value="1"/>
</dbReference>
<dbReference type="Pfam" id="PF00691">
    <property type="entry name" value="OmpA"/>
    <property type="match status" value="1"/>
</dbReference>
<dbReference type="CDD" id="cd07185">
    <property type="entry name" value="OmpA_C-like"/>
    <property type="match status" value="1"/>
</dbReference>
<gene>
    <name evidence="8" type="ORF">SAMN02927900_05369</name>
</gene>
<feature type="signal peptide" evidence="6">
    <location>
        <begin position="1"/>
        <end position="24"/>
    </location>
</feature>
<dbReference type="Proteomes" id="UP000199542">
    <property type="component" value="Unassembled WGS sequence"/>
</dbReference>
<evidence type="ECO:0000256" key="5">
    <source>
        <dbReference type="SAM" id="MobiDB-lite"/>
    </source>
</evidence>
<name>A0A1G4TN71_9HYPH</name>
<evidence type="ECO:0000256" key="2">
    <source>
        <dbReference type="ARBA" id="ARBA00023136"/>
    </source>
</evidence>
<dbReference type="InterPro" id="IPR036737">
    <property type="entry name" value="OmpA-like_sf"/>
</dbReference>
<keyword evidence="3" id="KW-0998">Cell outer membrane</keyword>
<dbReference type="GO" id="GO:0009279">
    <property type="term" value="C:cell outer membrane"/>
    <property type="evidence" value="ECO:0007669"/>
    <property type="project" value="UniProtKB-SubCell"/>
</dbReference>
<feature type="domain" description="OmpA-like" evidence="7">
    <location>
        <begin position="139"/>
        <end position="253"/>
    </location>
</feature>
<evidence type="ECO:0000256" key="6">
    <source>
        <dbReference type="SAM" id="SignalP"/>
    </source>
</evidence>
<dbReference type="SUPFAM" id="SSF103088">
    <property type="entry name" value="OmpA-like"/>
    <property type="match status" value="1"/>
</dbReference>
<dbReference type="RefSeq" id="WP_092587805.1">
    <property type="nucleotide sequence ID" value="NZ_FMTM01000011.1"/>
</dbReference>
<proteinExistence type="predicted"/>